<reference evidence="2" key="2">
    <citation type="journal article" date="2021" name="PeerJ">
        <title>Extensive microbial diversity within the chicken gut microbiome revealed by metagenomics and culture.</title>
        <authorList>
            <person name="Gilroy R."/>
            <person name="Ravi A."/>
            <person name="Getino M."/>
            <person name="Pursley I."/>
            <person name="Horton D.L."/>
            <person name="Alikhan N.F."/>
            <person name="Baker D."/>
            <person name="Gharbi K."/>
            <person name="Hall N."/>
            <person name="Watson M."/>
            <person name="Adriaenssens E.M."/>
            <person name="Foster-Nyarko E."/>
            <person name="Jarju S."/>
            <person name="Secka A."/>
            <person name="Antonio M."/>
            <person name="Oren A."/>
            <person name="Chaudhuri R.R."/>
            <person name="La Ragione R."/>
            <person name="Hildebrand F."/>
            <person name="Pallen M.J."/>
        </authorList>
    </citation>
    <scope>NUCLEOTIDE SEQUENCE</scope>
    <source>
        <strain evidence="2">CHK183-6373</strain>
    </source>
</reference>
<evidence type="ECO:0000313" key="2">
    <source>
        <dbReference type="EMBL" id="HIV29005.1"/>
    </source>
</evidence>
<keyword evidence="1" id="KW-0812">Transmembrane</keyword>
<feature type="transmembrane region" description="Helical" evidence="1">
    <location>
        <begin position="83"/>
        <end position="101"/>
    </location>
</feature>
<gene>
    <name evidence="2" type="ORF">IAA64_13665</name>
</gene>
<keyword evidence="1" id="KW-0472">Membrane</keyword>
<name>A0A9D1TDV9_9FIRM</name>
<dbReference type="EMBL" id="DVOT01000246">
    <property type="protein sequence ID" value="HIV29005.1"/>
    <property type="molecule type" value="Genomic_DNA"/>
</dbReference>
<reference evidence="2" key="1">
    <citation type="submission" date="2020-10" db="EMBL/GenBank/DDBJ databases">
        <authorList>
            <person name="Gilroy R."/>
        </authorList>
    </citation>
    <scope>NUCLEOTIDE SEQUENCE</scope>
    <source>
        <strain evidence="2">CHK183-6373</strain>
    </source>
</reference>
<sequence>MNSEELTQKYVALDERVTRHTEQIKTMFNQIGEAKAIAESVHKLATNVELLAHEQKSTSNKVDALTGDIEEIKGRPARRWENAVSTAIKIIVTAIITYALTRAGLQ</sequence>
<accession>A0A9D1TDV9</accession>
<comment type="caution">
    <text evidence="2">The sequence shown here is derived from an EMBL/GenBank/DDBJ whole genome shotgun (WGS) entry which is preliminary data.</text>
</comment>
<dbReference type="AlphaFoldDB" id="A0A9D1TDV9"/>
<keyword evidence="1" id="KW-1133">Transmembrane helix</keyword>
<dbReference type="Proteomes" id="UP000886884">
    <property type="component" value="Unassembled WGS sequence"/>
</dbReference>
<evidence type="ECO:0000313" key="3">
    <source>
        <dbReference type="Proteomes" id="UP000886884"/>
    </source>
</evidence>
<evidence type="ECO:0000256" key="1">
    <source>
        <dbReference type="SAM" id="Phobius"/>
    </source>
</evidence>
<protein>
    <submittedName>
        <fullName evidence="2">Uncharacterized protein</fullName>
    </submittedName>
</protein>
<proteinExistence type="predicted"/>
<organism evidence="2 3">
    <name type="scientific">Candidatus Ornithocaccomicrobium faecavium</name>
    <dbReference type="NCBI Taxonomy" id="2840890"/>
    <lineage>
        <taxon>Bacteria</taxon>
        <taxon>Bacillati</taxon>
        <taxon>Bacillota</taxon>
        <taxon>Clostridia</taxon>
        <taxon>Candidatus Ornithocaccomicrobium</taxon>
    </lineage>
</organism>